<name>A0A0C1U706_9CLOT</name>
<comment type="caution">
    <text evidence="1">The sequence shown here is derived from an EMBL/GenBank/DDBJ whole genome shotgun (WGS) entry which is preliminary data.</text>
</comment>
<organism evidence="1 2">
    <name type="scientific">Clostridium argentinense CDC 2741</name>
    <dbReference type="NCBI Taxonomy" id="1418104"/>
    <lineage>
        <taxon>Bacteria</taxon>
        <taxon>Bacillati</taxon>
        <taxon>Bacillota</taxon>
        <taxon>Clostridia</taxon>
        <taxon>Eubacteriales</taxon>
        <taxon>Clostridiaceae</taxon>
        <taxon>Clostridium</taxon>
    </lineage>
</organism>
<sequence>MKRRNGIKKIVIGLLVIGGFSAAIIFKNNLELNKYNHKYKAEIVKYDNFYEGDNIKFYYLDGKNDYQQKLKNKYRYDKLVANGANEIDKTFEMIKWINGKAEFNINAIEVGKNTEEIMKKVETNKVLSDDNYATLLEEGLSTININVRKGKLFASNNTKAKPRQNYKVIEVWSKVHGKWVMIDGGNGCYMTDKDIPLSAVEIIEKGIENVNIVGLENEKAIKKYKKNMSKYFNSYTIEIDNNKFDEIKSNSYVTYVKNKEDAQLENKEGYIGPTIFVNKKDVFHINPEIVYHDEKNDNLPTIILSKRDTKEDTEEFIGFTAGVFKNSVMLEKYYISIDGGNFVEVSTYYDLAIMNGENSIRISEDGKTPIREIAIRKNMASSKK</sequence>
<accession>A0A0C1U706</accession>
<protein>
    <submittedName>
        <fullName evidence="1">Putative lipoprotein</fullName>
    </submittedName>
</protein>
<dbReference type="RefSeq" id="WP_052268019.1">
    <property type="nucleotide sequence ID" value="NZ_AYSO01000014.1"/>
</dbReference>
<gene>
    <name evidence="1" type="ORF">U732_3176</name>
</gene>
<proteinExistence type="predicted"/>
<evidence type="ECO:0000313" key="2">
    <source>
        <dbReference type="Proteomes" id="UP000031366"/>
    </source>
</evidence>
<evidence type="ECO:0000313" key="1">
    <source>
        <dbReference type="EMBL" id="KIE47603.1"/>
    </source>
</evidence>
<reference evidence="1 2" key="1">
    <citation type="journal article" date="2015" name="Infect. Genet. Evol.">
        <title>Genomic sequences of six botulinum neurotoxin-producing strains representing three clostridial species illustrate the mobility and diversity of botulinum neurotoxin genes.</title>
        <authorList>
            <person name="Smith T.J."/>
            <person name="Hill K.K."/>
            <person name="Xie G."/>
            <person name="Foley B.T."/>
            <person name="Williamson C.H."/>
            <person name="Foster J.T."/>
            <person name="Johnson S.L."/>
            <person name="Chertkov O."/>
            <person name="Teshima H."/>
            <person name="Gibbons H.S."/>
            <person name="Johnsky L.A."/>
            <person name="Karavis M.A."/>
            <person name="Smith L.A."/>
        </authorList>
    </citation>
    <scope>NUCLEOTIDE SEQUENCE [LARGE SCALE GENOMIC DNA]</scope>
    <source>
        <strain evidence="1 2">CDC 2741</strain>
    </source>
</reference>
<dbReference type="AlphaFoldDB" id="A0A0C1U706"/>
<keyword evidence="2" id="KW-1185">Reference proteome</keyword>
<dbReference type="EMBL" id="AYSO01000014">
    <property type="protein sequence ID" value="KIE47603.1"/>
    <property type="molecule type" value="Genomic_DNA"/>
</dbReference>
<dbReference type="Proteomes" id="UP000031366">
    <property type="component" value="Unassembled WGS sequence"/>
</dbReference>
<dbReference type="OrthoDB" id="1924644at2"/>
<keyword evidence="1" id="KW-0449">Lipoprotein</keyword>